<comment type="similarity">
    <text evidence="12">Belongs to the helicase family. PriA subfamily.</text>
</comment>
<dbReference type="InterPro" id="IPR042115">
    <property type="entry name" value="PriA_3primeBD_sf"/>
</dbReference>
<dbReference type="GO" id="GO:1990077">
    <property type="term" value="C:primosome complex"/>
    <property type="evidence" value="ECO:0007669"/>
    <property type="project" value="UniProtKB-UniRule"/>
</dbReference>
<evidence type="ECO:0000256" key="2">
    <source>
        <dbReference type="ARBA" id="ARBA00022705"/>
    </source>
</evidence>
<dbReference type="GO" id="GO:0043138">
    <property type="term" value="F:3'-5' DNA helicase activity"/>
    <property type="evidence" value="ECO:0007669"/>
    <property type="project" value="UniProtKB-EC"/>
</dbReference>
<dbReference type="InterPro" id="IPR027417">
    <property type="entry name" value="P-loop_NTPase"/>
</dbReference>
<evidence type="ECO:0000313" key="15">
    <source>
        <dbReference type="Proteomes" id="UP001237156"/>
    </source>
</evidence>
<comment type="catalytic activity">
    <reaction evidence="12">
        <text>Couples ATP hydrolysis with the unwinding of duplex DNA by translocating in the 3'-5' direction.</text>
        <dbReference type="EC" id="5.6.2.4"/>
    </reaction>
</comment>
<gene>
    <name evidence="12 14" type="primary">priA</name>
    <name evidence="14" type="ORF">QB898_08140</name>
</gene>
<keyword evidence="4 12" id="KW-0547">Nucleotide-binding</keyword>
<dbReference type="GO" id="GO:0006269">
    <property type="term" value="P:DNA replication, synthesis of primer"/>
    <property type="evidence" value="ECO:0007669"/>
    <property type="project" value="UniProtKB-KW"/>
</dbReference>
<evidence type="ECO:0000256" key="11">
    <source>
        <dbReference type="ARBA" id="ARBA00048988"/>
    </source>
</evidence>
<feature type="binding site" evidence="12">
    <location>
        <position position="418"/>
    </location>
    <ligand>
        <name>Zn(2+)</name>
        <dbReference type="ChEBI" id="CHEBI:29105"/>
        <label>2</label>
    </ligand>
</feature>
<keyword evidence="2 12" id="KW-0235">DNA replication</keyword>
<evidence type="ECO:0000256" key="9">
    <source>
        <dbReference type="ARBA" id="ARBA00023125"/>
    </source>
</evidence>
<dbReference type="GO" id="GO:0008270">
    <property type="term" value="F:zinc ion binding"/>
    <property type="evidence" value="ECO:0007669"/>
    <property type="project" value="UniProtKB-UniRule"/>
</dbReference>
<dbReference type="InterPro" id="IPR011545">
    <property type="entry name" value="DEAD/DEAH_box_helicase_dom"/>
</dbReference>
<dbReference type="AlphaFoldDB" id="A0AAW6RM13"/>
<dbReference type="HAMAP" id="MF_00983">
    <property type="entry name" value="PriA"/>
    <property type="match status" value="1"/>
</dbReference>
<dbReference type="Pfam" id="PF17764">
    <property type="entry name" value="PriA_3primeBD"/>
    <property type="match status" value="1"/>
</dbReference>
<comment type="subunit">
    <text evidence="12">Component of the replication restart primosome.</text>
</comment>
<evidence type="ECO:0000256" key="3">
    <source>
        <dbReference type="ARBA" id="ARBA00022723"/>
    </source>
</evidence>
<evidence type="ECO:0000313" key="14">
    <source>
        <dbReference type="EMBL" id="MDG9699679.1"/>
    </source>
</evidence>
<dbReference type="GO" id="GO:0016787">
    <property type="term" value="F:hydrolase activity"/>
    <property type="evidence" value="ECO:0007669"/>
    <property type="project" value="UniProtKB-KW"/>
</dbReference>
<dbReference type="Pfam" id="PF00271">
    <property type="entry name" value="Helicase_C"/>
    <property type="match status" value="1"/>
</dbReference>
<feature type="binding site" evidence="12">
    <location>
        <position position="446"/>
    </location>
    <ligand>
        <name>Zn(2+)</name>
        <dbReference type="ChEBI" id="CHEBI:29105"/>
        <label>1</label>
    </ligand>
</feature>
<dbReference type="SUPFAM" id="SSF52540">
    <property type="entry name" value="P-loop containing nucleoside triphosphate hydrolases"/>
    <property type="match status" value="2"/>
</dbReference>
<keyword evidence="10 12" id="KW-0413">Isomerase</keyword>
<dbReference type="Gene3D" id="3.40.1440.60">
    <property type="entry name" value="PriA, 3(prime) DNA-binding domain"/>
    <property type="match status" value="1"/>
</dbReference>
<dbReference type="InterPro" id="IPR001650">
    <property type="entry name" value="Helicase_C-like"/>
</dbReference>
<comment type="cofactor">
    <cofactor evidence="12">
        <name>Zn(2+)</name>
        <dbReference type="ChEBI" id="CHEBI:29105"/>
    </cofactor>
    <text evidence="12">Binds 2 zinc ions per subunit.</text>
</comment>
<evidence type="ECO:0000256" key="12">
    <source>
        <dbReference type="HAMAP-Rule" id="MF_00983"/>
    </source>
</evidence>
<keyword evidence="1 12" id="KW-0639">Primosome</keyword>
<comment type="catalytic activity">
    <reaction evidence="11 12">
        <text>ATP + H2O = ADP + phosphate + H(+)</text>
        <dbReference type="Rhea" id="RHEA:13065"/>
        <dbReference type="ChEBI" id="CHEBI:15377"/>
        <dbReference type="ChEBI" id="CHEBI:15378"/>
        <dbReference type="ChEBI" id="CHEBI:30616"/>
        <dbReference type="ChEBI" id="CHEBI:43474"/>
        <dbReference type="ChEBI" id="CHEBI:456216"/>
        <dbReference type="EC" id="5.6.2.4"/>
    </reaction>
</comment>
<feature type="binding site" evidence="12">
    <location>
        <position position="415"/>
    </location>
    <ligand>
        <name>Zn(2+)</name>
        <dbReference type="ChEBI" id="CHEBI:29105"/>
        <label>2</label>
    </ligand>
</feature>
<dbReference type="SMART" id="SM00487">
    <property type="entry name" value="DEXDc"/>
    <property type="match status" value="1"/>
</dbReference>
<proteinExistence type="inferred from homology"/>
<dbReference type="InterPro" id="IPR040498">
    <property type="entry name" value="PriA_CRR"/>
</dbReference>
<keyword evidence="3 12" id="KW-0479">Metal-binding</keyword>
<dbReference type="InterPro" id="IPR041222">
    <property type="entry name" value="PriA_3primeBD"/>
</dbReference>
<dbReference type="GO" id="GO:0006270">
    <property type="term" value="P:DNA replication initiation"/>
    <property type="evidence" value="ECO:0007669"/>
    <property type="project" value="TreeGrafter"/>
</dbReference>
<dbReference type="RefSeq" id="WP_279524529.1">
    <property type="nucleotide sequence ID" value="NZ_JARVII010000014.1"/>
</dbReference>
<dbReference type="EC" id="5.6.2.4" evidence="12"/>
<dbReference type="Proteomes" id="UP001237156">
    <property type="component" value="Unassembled WGS sequence"/>
</dbReference>
<keyword evidence="15" id="KW-1185">Reference proteome</keyword>
<keyword evidence="6 12" id="KW-0347">Helicase</keyword>
<protein>
    <recommendedName>
        <fullName evidence="12">Replication restart protein PriA</fullName>
    </recommendedName>
    <alternativeName>
        <fullName evidence="12">ATP-dependent DNA helicase PriA</fullName>
        <ecNumber evidence="12">5.6.2.4</ecNumber>
    </alternativeName>
    <alternativeName>
        <fullName evidence="12">DNA 3'-5' helicase PriA</fullName>
    </alternativeName>
</protein>
<feature type="domain" description="Helicase ATP-binding" evidence="13">
    <location>
        <begin position="163"/>
        <end position="336"/>
    </location>
</feature>
<dbReference type="GO" id="GO:0006310">
    <property type="term" value="P:DNA recombination"/>
    <property type="evidence" value="ECO:0007669"/>
    <property type="project" value="InterPro"/>
</dbReference>
<dbReference type="Pfam" id="PF18319">
    <property type="entry name" value="Zn_ribbon_PriA"/>
    <property type="match status" value="1"/>
</dbReference>
<feature type="binding site" evidence="12">
    <location>
        <position position="409"/>
    </location>
    <ligand>
        <name>Zn(2+)</name>
        <dbReference type="ChEBI" id="CHEBI:29105"/>
        <label>1</label>
    </ligand>
</feature>
<dbReference type="PANTHER" id="PTHR30580:SF0">
    <property type="entry name" value="PRIMOSOMAL PROTEIN N"/>
    <property type="match status" value="1"/>
</dbReference>
<evidence type="ECO:0000256" key="5">
    <source>
        <dbReference type="ARBA" id="ARBA00022801"/>
    </source>
</evidence>
<accession>A0AAW6RM13</accession>
<feature type="binding site" evidence="12">
    <location>
        <position position="436"/>
    </location>
    <ligand>
        <name>Zn(2+)</name>
        <dbReference type="ChEBI" id="CHEBI:29105"/>
        <label>2</label>
    </ligand>
</feature>
<dbReference type="SMART" id="SM00490">
    <property type="entry name" value="HELICc"/>
    <property type="match status" value="1"/>
</dbReference>
<dbReference type="Pfam" id="PF00270">
    <property type="entry name" value="DEAD"/>
    <property type="match status" value="1"/>
</dbReference>
<evidence type="ECO:0000256" key="7">
    <source>
        <dbReference type="ARBA" id="ARBA00022833"/>
    </source>
</evidence>
<dbReference type="PANTHER" id="PTHR30580">
    <property type="entry name" value="PRIMOSOMAL PROTEIN N"/>
    <property type="match status" value="1"/>
</dbReference>
<comment type="caution">
    <text evidence="14">The sequence shown here is derived from an EMBL/GenBank/DDBJ whole genome shotgun (WGS) entry which is preliminary data.</text>
</comment>
<reference evidence="14 15" key="1">
    <citation type="submission" date="2023-04" db="EMBL/GenBank/DDBJ databases">
        <title>Ottowia paracancer sp. nov., isolated from human stomach.</title>
        <authorList>
            <person name="Song Y."/>
        </authorList>
    </citation>
    <scope>NUCLEOTIDE SEQUENCE [LARGE SCALE GENOMIC DNA]</scope>
    <source>
        <strain evidence="14 15">10c7w1</strain>
    </source>
</reference>
<feature type="binding site" evidence="12">
    <location>
        <position position="433"/>
    </location>
    <ligand>
        <name>Zn(2+)</name>
        <dbReference type="ChEBI" id="CHEBI:29105"/>
        <label>2</label>
    </ligand>
</feature>
<organism evidence="14 15">
    <name type="scientific">Ottowia cancrivicina</name>
    <dbReference type="NCBI Taxonomy" id="3040346"/>
    <lineage>
        <taxon>Bacteria</taxon>
        <taxon>Pseudomonadati</taxon>
        <taxon>Pseudomonadota</taxon>
        <taxon>Betaproteobacteria</taxon>
        <taxon>Burkholderiales</taxon>
        <taxon>Comamonadaceae</taxon>
        <taxon>Ottowia</taxon>
    </lineage>
</organism>
<evidence type="ECO:0000256" key="10">
    <source>
        <dbReference type="ARBA" id="ARBA00023235"/>
    </source>
</evidence>
<dbReference type="PROSITE" id="PS51192">
    <property type="entry name" value="HELICASE_ATP_BIND_1"/>
    <property type="match status" value="1"/>
</dbReference>
<evidence type="ECO:0000256" key="4">
    <source>
        <dbReference type="ARBA" id="ARBA00022741"/>
    </source>
</evidence>
<keyword evidence="7 12" id="KW-0862">Zinc</keyword>
<dbReference type="FunFam" id="3.40.50.300:FF:000489">
    <property type="entry name" value="Primosome assembly protein PriA"/>
    <property type="match status" value="1"/>
</dbReference>
<feature type="binding site" evidence="12">
    <location>
        <position position="449"/>
    </location>
    <ligand>
        <name>Zn(2+)</name>
        <dbReference type="ChEBI" id="CHEBI:29105"/>
        <label>1</label>
    </ligand>
</feature>
<dbReference type="InterPro" id="IPR005259">
    <property type="entry name" value="PriA"/>
</dbReference>
<comment type="function">
    <text evidence="12">Initiates the restart of stalled replication forks, which reloads the replicative helicase on sites other than the origin of replication. Recognizes and binds to abandoned replication forks and remodels them to uncover a helicase loading site. Promotes assembly of the primosome at these replication forks.</text>
</comment>
<feature type="binding site" evidence="12">
    <location>
        <position position="406"/>
    </location>
    <ligand>
        <name>Zn(2+)</name>
        <dbReference type="ChEBI" id="CHEBI:29105"/>
        <label>1</label>
    </ligand>
</feature>
<dbReference type="GO" id="GO:0003677">
    <property type="term" value="F:DNA binding"/>
    <property type="evidence" value="ECO:0007669"/>
    <property type="project" value="UniProtKB-UniRule"/>
</dbReference>
<evidence type="ECO:0000256" key="8">
    <source>
        <dbReference type="ARBA" id="ARBA00022840"/>
    </source>
</evidence>
<evidence type="ECO:0000256" key="1">
    <source>
        <dbReference type="ARBA" id="ARBA00022515"/>
    </source>
</evidence>
<evidence type="ECO:0000259" key="13">
    <source>
        <dbReference type="PROSITE" id="PS51192"/>
    </source>
</evidence>
<sequence length="722" mass="76824">MPETAATPSAPFEPCHWLAVAVPAPAHSALAQTLTYAHSAPLPAGTLVRAPLGQREVPGVVWGLADAPDAALAAHIKPLACAFTSLPPLDENWRQLIAFTARYYQRALGEVALAALPPQLRTLDEAQMARRLAKLAKQDAVAQGPATPAARPSPTPQQAAALAQIAQGAGPFLLHGVTGSGKTEVYMRAAEAVLAQDAAAQVLVLAPEINLTPQLQARLAARFAPLLGAGAVVAMHSGLTPAQRLSAWLAAHTQRARIVLGTRMAVLASMPALRLIVVDEEHDPSYKQQEGARYSARDLAVYRARLQGAKVILGSATPSLESWHASRPDGGKYQRLVMPSRVGSGAGAGAGGAAALPLVRRVDMSRQPRGTVIAAPLLQAITERVGRGEQSLILLNRRGWAPVLHCANCGWKSECPHCSAFRVFHRADRSLRCHHCGLAQPVPRACPACGNADITPIGRGTEQLEERLAALLQTARRPDGQPARIARMDADTTRLKGALAQQLAHVHDGSVDVLVGTQMIAKGHDFRRVTLVAALNPDTALFSSDFRAPERLFALLMQAAGRAGRDAAYSQASGQGSEMWVQTEYPAHPLFEALKRHDYPGFAASQLAERQAAGLPPYAHLALLRAESRTLPAAIAFLQDAAAALQADPALAHWAAHVTCYPAVPAAMQRLAGMERAQMLLESPRRAALQGLLAGWQAALHALRARHKAVLRWAIDVDPLSF</sequence>
<keyword evidence="9 12" id="KW-0238">DNA-binding</keyword>
<dbReference type="GO" id="GO:0005524">
    <property type="term" value="F:ATP binding"/>
    <property type="evidence" value="ECO:0007669"/>
    <property type="project" value="UniProtKB-UniRule"/>
</dbReference>
<dbReference type="Pfam" id="PF18074">
    <property type="entry name" value="PriA_C"/>
    <property type="match status" value="1"/>
</dbReference>
<evidence type="ECO:0000256" key="6">
    <source>
        <dbReference type="ARBA" id="ARBA00022806"/>
    </source>
</evidence>
<dbReference type="InterPro" id="IPR014001">
    <property type="entry name" value="Helicase_ATP-bd"/>
</dbReference>
<dbReference type="InterPro" id="IPR041236">
    <property type="entry name" value="PriA_C"/>
</dbReference>
<dbReference type="EMBL" id="JARVII010000014">
    <property type="protein sequence ID" value="MDG9699679.1"/>
    <property type="molecule type" value="Genomic_DNA"/>
</dbReference>
<keyword evidence="8 12" id="KW-0067">ATP-binding</keyword>
<dbReference type="GO" id="GO:0006302">
    <property type="term" value="P:double-strand break repair"/>
    <property type="evidence" value="ECO:0007669"/>
    <property type="project" value="InterPro"/>
</dbReference>
<keyword evidence="5 12" id="KW-0378">Hydrolase</keyword>
<dbReference type="Gene3D" id="3.40.50.300">
    <property type="entry name" value="P-loop containing nucleotide triphosphate hydrolases"/>
    <property type="match status" value="2"/>
</dbReference>
<dbReference type="NCBIfam" id="TIGR00595">
    <property type="entry name" value="priA"/>
    <property type="match status" value="1"/>
</dbReference>
<name>A0AAW6RM13_9BURK</name>